<keyword evidence="4 10" id="KW-0479">Metal-binding</keyword>
<dbReference type="InterPro" id="IPR051014">
    <property type="entry name" value="Cation_Transport_ATPase_IB"/>
</dbReference>
<evidence type="ECO:0000256" key="7">
    <source>
        <dbReference type="ARBA" id="ARBA00022967"/>
    </source>
</evidence>
<evidence type="ECO:0000313" key="13">
    <source>
        <dbReference type="EMBL" id="MFD2610358.1"/>
    </source>
</evidence>
<feature type="transmembrane region" description="Helical" evidence="10">
    <location>
        <begin position="154"/>
        <end position="172"/>
    </location>
</feature>
<evidence type="ECO:0000256" key="11">
    <source>
        <dbReference type="SAM" id="MobiDB-lite"/>
    </source>
</evidence>
<evidence type="ECO:0000259" key="12">
    <source>
        <dbReference type="PROSITE" id="PS50846"/>
    </source>
</evidence>
<dbReference type="SUPFAM" id="SSF81653">
    <property type="entry name" value="Calcium ATPase, transduction domain A"/>
    <property type="match status" value="1"/>
</dbReference>
<dbReference type="NCBIfam" id="TIGR01525">
    <property type="entry name" value="ATPase-IB_hvy"/>
    <property type="match status" value="1"/>
</dbReference>
<evidence type="ECO:0000256" key="9">
    <source>
        <dbReference type="ARBA" id="ARBA00023136"/>
    </source>
</evidence>
<dbReference type="InterPro" id="IPR036163">
    <property type="entry name" value="HMA_dom_sf"/>
</dbReference>
<accession>A0ABW5P5D9</accession>
<keyword evidence="7" id="KW-1278">Translocase</keyword>
<keyword evidence="6 10" id="KW-0067">ATP-binding</keyword>
<dbReference type="InterPro" id="IPR001757">
    <property type="entry name" value="P_typ_ATPase"/>
</dbReference>
<dbReference type="Proteomes" id="UP001597475">
    <property type="component" value="Unassembled WGS sequence"/>
</dbReference>
<dbReference type="Pfam" id="PF00122">
    <property type="entry name" value="E1-E2_ATPase"/>
    <property type="match status" value="1"/>
</dbReference>
<dbReference type="InterPro" id="IPR023214">
    <property type="entry name" value="HAD_sf"/>
</dbReference>
<dbReference type="EMBL" id="JBHUMK010000060">
    <property type="protein sequence ID" value="MFD2610358.1"/>
    <property type="molecule type" value="Genomic_DNA"/>
</dbReference>
<gene>
    <name evidence="13" type="ORF">ACFSR9_13055</name>
</gene>
<feature type="transmembrane region" description="Helical" evidence="10">
    <location>
        <begin position="417"/>
        <end position="436"/>
    </location>
</feature>
<keyword evidence="10" id="KW-1003">Cell membrane</keyword>
<dbReference type="PROSITE" id="PS00154">
    <property type="entry name" value="ATPASE_E1_E2"/>
    <property type="match status" value="1"/>
</dbReference>
<dbReference type="Pfam" id="PF00403">
    <property type="entry name" value="HMA"/>
    <property type="match status" value="1"/>
</dbReference>
<name>A0ABW5P5D9_9DEIO</name>
<dbReference type="PANTHER" id="PTHR48085:SF5">
    <property type="entry name" value="CADMIUM_ZINC-TRANSPORTING ATPASE HMA4-RELATED"/>
    <property type="match status" value="1"/>
</dbReference>
<organism evidence="13 14">
    <name type="scientific">Deinococcus taklimakanensis</name>
    <dbReference type="NCBI Taxonomy" id="536443"/>
    <lineage>
        <taxon>Bacteria</taxon>
        <taxon>Thermotogati</taxon>
        <taxon>Deinococcota</taxon>
        <taxon>Deinococci</taxon>
        <taxon>Deinococcales</taxon>
        <taxon>Deinococcaceae</taxon>
        <taxon>Deinococcus</taxon>
    </lineage>
</organism>
<dbReference type="CDD" id="cd00371">
    <property type="entry name" value="HMA"/>
    <property type="match status" value="1"/>
</dbReference>
<keyword evidence="8 10" id="KW-1133">Transmembrane helix</keyword>
<dbReference type="Gene3D" id="2.70.150.10">
    <property type="entry name" value="Calcium-transporting ATPase, cytoplasmic transduction domain A"/>
    <property type="match status" value="1"/>
</dbReference>
<evidence type="ECO:0000256" key="3">
    <source>
        <dbReference type="ARBA" id="ARBA00022692"/>
    </source>
</evidence>
<dbReference type="SUPFAM" id="SSF81665">
    <property type="entry name" value="Calcium ATPase, transmembrane domain M"/>
    <property type="match status" value="1"/>
</dbReference>
<evidence type="ECO:0000256" key="6">
    <source>
        <dbReference type="ARBA" id="ARBA00022840"/>
    </source>
</evidence>
<comment type="caution">
    <text evidence="13">The sequence shown here is derived from an EMBL/GenBank/DDBJ whole genome shotgun (WGS) entry which is preliminary data.</text>
</comment>
<dbReference type="PRINTS" id="PR00941">
    <property type="entry name" value="CDATPASE"/>
</dbReference>
<feature type="region of interest" description="Disordered" evidence="11">
    <location>
        <begin position="85"/>
        <end position="144"/>
    </location>
</feature>
<sequence>MTEPKPTAPAPDSSPTATPELAYFVEGMDCASCVQKVEAVMARLPGAAGVKTSFTRQTLKLRLDETQTPRDTVERNLRALGYVPTPLATSAPTSAREAEHGDHNHAGHDHAGHDHTGHTHEHPGHKAGGAAHSHAGHTHEPLDRPWFQTGQGRLVLLSGALLLVAWALSFALPQLGDWAFVAATLVGVFPLARRALAAARLGDPFSIDMLVTLAAVGALFIGEAAEGAVVVFFFAVGELLEGVAAGRARAGVKALAALAPRTAQRLSGPDLGQAQQGQAEEVPADALRIGDLIRVRPGDRVPADGTIQEGRSALDDSAVTGESVPVEKGVGDTVYAGSVNADGVLTVRVTREAHDNTIARILHLVEEAEESRAPTARFIERFSRWYTPGVVLVAALTALVPPLLFGQAWHGALYRGLSLLLIGCPCALVLSVPAAITSGLSAGTRRGLLVKGGAALETLGRVKTVAFDKTGTLTAGSPGVTAVLPLAGQTETEALRLAAGVEAGSTHPLAQAITRAATERGAPIPAPTDARALAGAGVSATIEGRALSVTSPRYAAAQGWLSAAQTAQAADLEAQGQTVAVLTGGRLPLALIALRDEPRPDAAQALSLLERLGVTPVMLTGDNARAAQATARTLGLPESSVQAELKPEDKLRIIGELPCPVAMVGDGINDAPALARADVSIAMGGGTEVALETAHAALLAPQVRGVAWLVELSRAVMSNIRQNVAFALGLKAVFLVLTLLGITNLWMAILADTGATALVTLNALRLLRWQPRQG</sequence>
<dbReference type="PROSITE" id="PS50846">
    <property type="entry name" value="HMA_2"/>
    <property type="match status" value="1"/>
</dbReference>
<keyword evidence="3 10" id="KW-0812">Transmembrane</keyword>
<feature type="transmembrane region" description="Helical" evidence="10">
    <location>
        <begin position="724"/>
        <end position="742"/>
    </location>
</feature>
<keyword evidence="9 10" id="KW-0472">Membrane</keyword>
<dbReference type="InterPro" id="IPR036412">
    <property type="entry name" value="HAD-like_sf"/>
</dbReference>
<protein>
    <submittedName>
        <fullName evidence="13">Heavy metal translocating P-type ATPase</fullName>
    </submittedName>
</protein>
<dbReference type="InterPro" id="IPR006121">
    <property type="entry name" value="HMA_dom"/>
</dbReference>
<dbReference type="NCBIfam" id="TIGR01494">
    <property type="entry name" value="ATPase_P-type"/>
    <property type="match status" value="1"/>
</dbReference>
<dbReference type="InterPro" id="IPR018303">
    <property type="entry name" value="ATPase_P-typ_P_site"/>
</dbReference>
<dbReference type="Gene3D" id="3.40.50.1000">
    <property type="entry name" value="HAD superfamily/HAD-like"/>
    <property type="match status" value="1"/>
</dbReference>
<feature type="transmembrane region" description="Helical" evidence="10">
    <location>
        <begin position="385"/>
        <end position="405"/>
    </location>
</feature>
<keyword evidence="5 10" id="KW-0547">Nucleotide-binding</keyword>
<dbReference type="InterPro" id="IPR023299">
    <property type="entry name" value="ATPase_P-typ_cyto_dom_N"/>
</dbReference>
<feature type="domain" description="HMA" evidence="12">
    <location>
        <begin position="19"/>
        <end position="85"/>
    </location>
</feature>
<dbReference type="NCBIfam" id="TIGR01512">
    <property type="entry name" value="ATPase-IB2_Cd"/>
    <property type="match status" value="1"/>
</dbReference>
<dbReference type="PANTHER" id="PTHR48085">
    <property type="entry name" value="CADMIUM/ZINC-TRANSPORTING ATPASE HMA2-RELATED"/>
    <property type="match status" value="1"/>
</dbReference>
<dbReference type="SFLD" id="SFLDS00003">
    <property type="entry name" value="Haloacid_Dehalogenase"/>
    <property type="match status" value="1"/>
</dbReference>
<evidence type="ECO:0000256" key="2">
    <source>
        <dbReference type="ARBA" id="ARBA00006024"/>
    </source>
</evidence>
<dbReference type="RefSeq" id="WP_386846478.1">
    <property type="nucleotide sequence ID" value="NZ_JBHUMK010000060.1"/>
</dbReference>
<evidence type="ECO:0000256" key="4">
    <source>
        <dbReference type="ARBA" id="ARBA00022723"/>
    </source>
</evidence>
<evidence type="ECO:0000256" key="5">
    <source>
        <dbReference type="ARBA" id="ARBA00022741"/>
    </source>
</evidence>
<evidence type="ECO:0000256" key="10">
    <source>
        <dbReference type="RuleBase" id="RU362081"/>
    </source>
</evidence>
<reference evidence="14" key="1">
    <citation type="journal article" date="2019" name="Int. J. Syst. Evol. Microbiol.">
        <title>The Global Catalogue of Microorganisms (GCM) 10K type strain sequencing project: providing services to taxonomists for standard genome sequencing and annotation.</title>
        <authorList>
            <consortium name="The Broad Institute Genomics Platform"/>
            <consortium name="The Broad Institute Genome Sequencing Center for Infectious Disease"/>
            <person name="Wu L."/>
            <person name="Ma J."/>
        </authorList>
    </citation>
    <scope>NUCLEOTIDE SEQUENCE [LARGE SCALE GENOMIC DNA]</scope>
    <source>
        <strain evidence="14">KCTC 33842</strain>
    </source>
</reference>
<dbReference type="InterPro" id="IPR027256">
    <property type="entry name" value="P-typ_ATPase_IB"/>
</dbReference>
<evidence type="ECO:0000313" key="14">
    <source>
        <dbReference type="Proteomes" id="UP001597475"/>
    </source>
</evidence>
<dbReference type="SUPFAM" id="SSF56784">
    <property type="entry name" value="HAD-like"/>
    <property type="match status" value="1"/>
</dbReference>
<proteinExistence type="inferred from homology"/>
<dbReference type="NCBIfam" id="TIGR01511">
    <property type="entry name" value="ATPase-IB1_Cu"/>
    <property type="match status" value="1"/>
</dbReference>
<dbReference type="InterPro" id="IPR059000">
    <property type="entry name" value="ATPase_P-type_domA"/>
</dbReference>
<dbReference type="SFLD" id="SFLDG00002">
    <property type="entry name" value="C1.7:_P-type_atpase_like"/>
    <property type="match status" value="1"/>
</dbReference>
<dbReference type="InterPro" id="IPR044492">
    <property type="entry name" value="P_typ_ATPase_HD_dom"/>
</dbReference>
<comment type="subcellular location">
    <subcellularLocation>
        <location evidence="10">Cell membrane</location>
    </subcellularLocation>
    <subcellularLocation>
        <location evidence="1">Membrane</location>
        <topology evidence="1">Multi-pass membrane protein</topology>
    </subcellularLocation>
</comment>
<dbReference type="Gene3D" id="3.30.70.100">
    <property type="match status" value="1"/>
</dbReference>
<dbReference type="PRINTS" id="PR00119">
    <property type="entry name" value="CATATPASE"/>
</dbReference>
<evidence type="ECO:0000256" key="1">
    <source>
        <dbReference type="ARBA" id="ARBA00004141"/>
    </source>
</evidence>
<comment type="similarity">
    <text evidence="2 10">Belongs to the cation transport ATPase (P-type) (TC 3.A.3) family. Type IB subfamily.</text>
</comment>
<dbReference type="SFLD" id="SFLDF00027">
    <property type="entry name" value="p-type_atpase"/>
    <property type="match status" value="1"/>
</dbReference>
<dbReference type="InterPro" id="IPR023298">
    <property type="entry name" value="ATPase_P-typ_TM_dom_sf"/>
</dbReference>
<evidence type="ECO:0000256" key="8">
    <source>
        <dbReference type="ARBA" id="ARBA00022989"/>
    </source>
</evidence>
<dbReference type="Pfam" id="PF00702">
    <property type="entry name" value="Hydrolase"/>
    <property type="match status" value="1"/>
</dbReference>
<keyword evidence="14" id="KW-1185">Reference proteome</keyword>
<dbReference type="Gene3D" id="3.40.1110.10">
    <property type="entry name" value="Calcium-transporting ATPase, cytoplasmic domain N"/>
    <property type="match status" value="1"/>
</dbReference>
<feature type="compositionally biased region" description="Basic and acidic residues" evidence="11">
    <location>
        <begin position="96"/>
        <end position="124"/>
    </location>
</feature>
<dbReference type="InterPro" id="IPR008250">
    <property type="entry name" value="ATPase_P-typ_transduc_dom_A_sf"/>
</dbReference>
<dbReference type="SUPFAM" id="SSF55008">
    <property type="entry name" value="HMA, heavy metal-associated domain"/>
    <property type="match status" value="1"/>
</dbReference>